<dbReference type="Gene3D" id="3.40.190.10">
    <property type="entry name" value="Periplasmic binding protein-like II"/>
    <property type="match status" value="1"/>
</dbReference>
<dbReference type="SUPFAM" id="SSF53850">
    <property type="entry name" value="Periplasmic binding protein-like II"/>
    <property type="match status" value="1"/>
</dbReference>
<dbReference type="EMBL" id="CBLX010000013">
    <property type="protein sequence ID" value="CDG39890.1"/>
    <property type="molecule type" value="Genomic_DNA"/>
</dbReference>
<dbReference type="AlphaFoldDB" id="A0A060QG07"/>
<dbReference type="InterPro" id="IPR007210">
    <property type="entry name" value="ABC_Gly_betaine_transp_sub-bd"/>
</dbReference>
<proteinExistence type="predicted"/>
<evidence type="ECO:0000313" key="3">
    <source>
        <dbReference type="Proteomes" id="UP000027583"/>
    </source>
</evidence>
<name>A0A060QG07_9PROT</name>
<dbReference type="RefSeq" id="WP_023978094.1">
    <property type="nucleotide sequence ID" value="NZ_CBLX010000013.1"/>
</dbReference>
<reference evidence="2 3" key="2">
    <citation type="journal article" date="2014" name="PLoS ONE">
        <title>Evolution of mitochondria reconstructed from the energy metabolism of living bacteria.</title>
        <authorList>
            <person name="Degli Esposti M."/>
            <person name="Chouaia B."/>
            <person name="Comandatore F."/>
            <person name="Crotti E."/>
            <person name="Sassera D."/>
            <person name="Lievens P.M."/>
            <person name="Daffonchio D."/>
            <person name="Bandi C."/>
        </authorList>
    </citation>
    <scope>NUCLEOTIDE SEQUENCE [LARGE SCALE GENOMIC DNA]</scope>
    <source>
        <strain evidence="2 3">SF2.1</strain>
    </source>
</reference>
<dbReference type="Proteomes" id="UP000027583">
    <property type="component" value="Unassembled WGS sequence"/>
</dbReference>
<reference evidence="2 3" key="1">
    <citation type="journal article" date="2014" name="Genome Biol. Evol.">
        <title>Acetic acid bacteria genomes reveal functional traits for adaptation to life in insect guts.</title>
        <authorList>
            <person name="Chouaia B."/>
            <person name="Gaiarsa S."/>
            <person name="Crotti E."/>
            <person name="Comandatore F."/>
            <person name="Degli Esposti M."/>
            <person name="Ricci I."/>
            <person name="Alma A."/>
            <person name="Favia G."/>
            <person name="Bandi C."/>
            <person name="Daffonchio D."/>
        </authorList>
    </citation>
    <scope>NUCLEOTIDE SEQUENCE [LARGE SCALE GENOMIC DNA]</scope>
    <source>
        <strain evidence="2 3">SF2.1</strain>
    </source>
</reference>
<comment type="caution">
    <text evidence="2">The sequence shown here is derived from an EMBL/GenBank/DDBJ whole genome shotgun (WGS) entry which is preliminary data.</text>
</comment>
<dbReference type="eggNOG" id="COG2113">
    <property type="taxonomic scope" value="Bacteria"/>
</dbReference>
<gene>
    <name evidence="2" type="ORF">ASAP_1845</name>
</gene>
<evidence type="ECO:0000259" key="1">
    <source>
        <dbReference type="Pfam" id="PF04069"/>
    </source>
</evidence>
<feature type="domain" description="ABC-type glycine betaine transport system substrate-binding" evidence="1">
    <location>
        <begin position="3"/>
        <end position="231"/>
    </location>
</feature>
<organism evidence="2 3">
    <name type="scientific">Asaia bogorensis</name>
    <dbReference type="NCBI Taxonomy" id="91915"/>
    <lineage>
        <taxon>Bacteria</taxon>
        <taxon>Pseudomonadati</taxon>
        <taxon>Pseudomonadota</taxon>
        <taxon>Alphaproteobacteria</taxon>
        <taxon>Acetobacterales</taxon>
        <taxon>Acetobacteraceae</taxon>
        <taxon>Asaia</taxon>
    </lineage>
</organism>
<dbReference type="GO" id="GO:0043190">
    <property type="term" value="C:ATP-binding cassette (ABC) transporter complex"/>
    <property type="evidence" value="ECO:0007669"/>
    <property type="project" value="InterPro"/>
</dbReference>
<dbReference type="Pfam" id="PF04069">
    <property type="entry name" value="OpuAC"/>
    <property type="match status" value="1"/>
</dbReference>
<accession>A0A060QG07</accession>
<evidence type="ECO:0000313" key="2">
    <source>
        <dbReference type="EMBL" id="CDG39890.1"/>
    </source>
</evidence>
<dbReference type="GO" id="GO:0022857">
    <property type="term" value="F:transmembrane transporter activity"/>
    <property type="evidence" value="ECO:0007669"/>
    <property type="project" value="InterPro"/>
</dbReference>
<dbReference type="Gene3D" id="3.40.190.100">
    <property type="entry name" value="Glycine betaine-binding periplasmic protein, domain 2"/>
    <property type="match status" value="1"/>
</dbReference>
<sequence>MTTISLGYLGTALHAGCASAVARVLDAHEVEVDFVDADERELPSMLEEGAIDLLVSAWLPRDAALLQHGMRVLGTLYRPYYCWASFNGLSPIAALNAQDVDLVVAGRSDAERMNALLAQTPGLDGVSVEICDDAGLHAFVHTAHEEGRRVLVFLAQPHALFNHEAFQPVQDPRLSEEMEASLLVREAVAACADQDMLDELSEMTLGNKVMSALDYAIQIDGMDPEEAAEAWQRGRLVAR</sequence>
<dbReference type="GeneID" id="78225998"/>
<protein>
    <recommendedName>
        <fullName evidence="1">ABC-type glycine betaine transport system substrate-binding domain-containing protein</fullName>
    </recommendedName>
</protein>